<organism evidence="2 3">
    <name type="scientific">Petromyces alliaceus</name>
    <name type="common">Aspergillus alliaceus</name>
    <dbReference type="NCBI Taxonomy" id="209559"/>
    <lineage>
        <taxon>Eukaryota</taxon>
        <taxon>Fungi</taxon>
        <taxon>Dikarya</taxon>
        <taxon>Ascomycota</taxon>
        <taxon>Pezizomycotina</taxon>
        <taxon>Eurotiomycetes</taxon>
        <taxon>Eurotiomycetidae</taxon>
        <taxon>Eurotiales</taxon>
        <taxon>Aspergillaceae</taxon>
        <taxon>Aspergillus</taxon>
        <taxon>Aspergillus subgen. Circumdati</taxon>
    </lineage>
</organism>
<evidence type="ECO:0000256" key="1">
    <source>
        <dbReference type="ARBA" id="ARBA00006247"/>
    </source>
</evidence>
<dbReference type="SUPFAM" id="SSF55031">
    <property type="entry name" value="Bacterial exopeptidase dimerisation domain"/>
    <property type="match status" value="1"/>
</dbReference>
<dbReference type="Pfam" id="PF01546">
    <property type="entry name" value="Peptidase_M20"/>
    <property type="match status" value="1"/>
</dbReference>
<gene>
    <name evidence="2" type="ORF">ETB97_012938</name>
</gene>
<evidence type="ECO:0000313" key="3">
    <source>
        <dbReference type="Proteomes" id="UP000541154"/>
    </source>
</evidence>
<evidence type="ECO:0000313" key="2">
    <source>
        <dbReference type="EMBL" id="KAF5861459.1"/>
    </source>
</evidence>
<dbReference type="Proteomes" id="UP000541154">
    <property type="component" value="Unassembled WGS sequence"/>
</dbReference>
<dbReference type="InterPro" id="IPR017439">
    <property type="entry name" value="Amidohydrolase"/>
</dbReference>
<dbReference type="Gene3D" id="3.30.70.360">
    <property type="match status" value="1"/>
</dbReference>
<name>A0A8H6A5L3_PETAA</name>
<dbReference type="InterPro" id="IPR036264">
    <property type="entry name" value="Bact_exopeptidase_dim_dom"/>
</dbReference>
<dbReference type="Gene3D" id="3.40.630.10">
    <property type="entry name" value="Zn peptidases"/>
    <property type="match status" value="1"/>
</dbReference>
<dbReference type="InterPro" id="IPR002933">
    <property type="entry name" value="Peptidase_M20"/>
</dbReference>
<dbReference type="PANTHER" id="PTHR11014">
    <property type="entry name" value="PEPTIDASE M20 FAMILY MEMBER"/>
    <property type="match status" value="1"/>
</dbReference>
<reference evidence="2 3" key="1">
    <citation type="submission" date="2019-04" db="EMBL/GenBank/DDBJ databases">
        <title>Aspergillus burnettii sp. nov., novel species from soil in southeast Queensland.</title>
        <authorList>
            <person name="Gilchrist C.L.M."/>
            <person name="Pitt J.I."/>
            <person name="Lange L."/>
            <person name="Lacey H.J."/>
            <person name="Vuong D."/>
            <person name="Midgley D.J."/>
            <person name="Greenfield P."/>
            <person name="Bradbury M."/>
            <person name="Lacey E."/>
            <person name="Busk P.K."/>
            <person name="Pilgaard B."/>
            <person name="Chooi Y.H."/>
            <person name="Piggott A.M."/>
        </authorList>
    </citation>
    <scope>NUCLEOTIDE SEQUENCE [LARGE SCALE GENOMIC DNA]</scope>
    <source>
        <strain evidence="2 3">FRR 5400</strain>
    </source>
</reference>
<dbReference type="AlphaFoldDB" id="A0A8H6A5L3"/>
<dbReference type="SUPFAM" id="SSF53187">
    <property type="entry name" value="Zn-dependent exopeptidases"/>
    <property type="match status" value="1"/>
</dbReference>
<keyword evidence="3" id="KW-1185">Reference proteome</keyword>
<dbReference type="EMBL" id="SPNV01000099">
    <property type="protein sequence ID" value="KAF5861459.1"/>
    <property type="molecule type" value="Genomic_DNA"/>
</dbReference>
<sequence>MAFFYDLYKQLHENPGRSFDEGFTAGKAETFLGKIESDIVIFGDIGKEESGPITVGVLNNVSKDLDGDPLVLLLRADMDALPVQKETELPYKSRNNGVMHACGHDLHTTALLAAVRALVQAKVSWNGILIACFQSPRRTGPETAVDPIIMAANMVSRLQTVVSRVVSPRDTAVLTVALMEKHIGNIVQHEVNASILPDDRDICPPSPSGQDDECGPNPQFEDLFYCALADN</sequence>
<protein>
    <submittedName>
        <fullName evidence="2">Uncharacterized protein</fullName>
    </submittedName>
</protein>
<comment type="similarity">
    <text evidence="1">Belongs to the peptidase M20A family.</text>
</comment>
<dbReference type="PANTHER" id="PTHR11014:SF63">
    <property type="entry name" value="METALLOPEPTIDASE, PUTATIVE (AFU_ORTHOLOGUE AFUA_6G09600)-RELATED"/>
    <property type="match status" value="1"/>
</dbReference>
<dbReference type="GO" id="GO:0016787">
    <property type="term" value="F:hydrolase activity"/>
    <property type="evidence" value="ECO:0007669"/>
    <property type="project" value="InterPro"/>
</dbReference>
<accession>A0A8H6A5L3</accession>
<comment type="caution">
    <text evidence="2">The sequence shown here is derived from an EMBL/GenBank/DDBJ whole genome shotgun (WGS) entry which is preliminary data.</text>
</comment>
<proteinExistence type="inferred from homology"/>